<accession>A0A7N6AAV0</accession>
<keyword evidence="8 13" id="KW-0238">DNA-binding</keyword>
<dbReference type="AlphaFoldDB" id="A0A7N6AAV0"/>
<organism evidence="16 17">
    <name type="scientific">Anabas testudineus</name>
    <name type="common">Climbing perch</name>
    <name type="synonym">Anthias testudineus</name>
    <dbReference type="NCBI Taxonomy" id="64144"/>
    <lineage>
        <taxon>Eukaryota</taxon>
        <taxon>Metazoa</taxon>
        <taxon>Chordata</taxon>
        <taxon>Craniata</taxon>
        <taxon>Vertebrata</taxon>
        <taxon>Euteleostomi</taxon>
        <taxon>Actinopterygii</taxon>
        <taxon>Neopterygii</taxon>
        <taxon>Teleostei</taxon>
        <taxon>Neoteleostei</taxon>
        <taxon>Acanthomorphata</taxon>
        <taxon>Anabantaria</taxon>
        <taxon>Anabantiformes</taxon>
        <taxon>Anabantoidei</taxon>
        <taxon>Anabantidae</taxon>
        <taxon>Anabas</taxon>
    </lineage>
</organism>
<dbReference type="InterPro" id="IPR008048">
    <property type="entry name" value="MCM5"/>
</dbReference>
<evidence type="ECO:0000256" key="13">
    <source>
        <dbReference type="RuleBase" id="RU004070"/>
    </source>
</evidence>
<comment type="function">
    <text evidence="11">Acts as a component of the MCM2-7 complex (MCM complex) which is the replicative helicase essential for 'once per cell cycle' DNA replication initiation and elongation in eukaryotic cells. Core component of CDC45-MCM-GINS (CMG) helicase, the molecular machine that unwinds template DNA during replication, and around which the replisome is built. The active ATPase sites in the MCM2-7 ring are formed through the interaction surfaces of two neighboring subunits such that a critical structure of a conserved arginine finger motif is provided in trans relative to the ATP-binding site of the Walker A box of the adjacent subunit. The six ATPase active sites, however, are likely to contribute differentially to the complex helicase activity.</text>
</comment>
<evidence type="ECO:0000256" key="10">
    <source>
        <dbReference type="ARBA" id="ARBA00023306"/>
    </source>
</evidence>
<comment type="function">
    <text evidence="14">Acts as component of the MCM2-7 complex (MCM complex) which is the replicative helicase essential for 'once per cell cycle' DNA replication initiation and elongation in eukaryotic cells. The active ATPase sites in the MCM2-7 ring are formed through the interaction surfaces of two neighboring subunits such that a critical structure of a conserved arginine finger motif is provided in trans relative to the ATP-binding site of the Walker A box of the adjacent subunit. The six ATPase active sites, however, are likely to contribute differentially to the complex helicase activity.</text>
</comment>
<reference evidence="16" key="3">
    <citation type="submission" date="2025-09" db="UniProtKB">
        <authorList>
            <consortium name="Ensembl"/>
        </authorList>
    </citation>
    <scope>IDENTIFICATION</scope>
</reference>
<dbReference type="SUPFAM" id="SSF50249">
    <property type="entry name" value="Nucleic acid-binding proteins"/>
    <property type="match status" value="1"/>
</dbReference>
<keyword evidence="4 13" id="KW-0547">Nucleotide-binding</keyword>
<comment type="subcellular location">
    <subcellularLocation>
        <location evidence="1 14">Nucleus</location>
    </subcellularLocation>
</comment>
<dbReference type="PANTHER" id="PTHR11630">
    <property type="entry name" value="DNA REPLICATION LICENSING FACTOR MCM FAMILY MEMBER"/>
    <property type="match status" value="1"/>
</dbReference>
<dbReference type="EC" id="3.6.4.12" evidence="14"/>
<dbReference type="InterPro" id="IPR012340">
    <property type="entry name" value="NA-bd_OB-fold"/>
</dbReference>
<evidence type="ECO:0000256" key="2">
    <source>
        <dbReference type="ARBA" id="ARBA00008010"/>
    </source>
</evidence>
<proteinExistence type="inferred from homology"/>
<reference evidence="16" key="1">
    <citation type="submission" date="2021-04" db="EMBL/GenBank/DDBJ databases">
        <authorList>
            <consortium name="Wellcome Sanger Institute Data Sharing"/>
        </authorList>
    </citation>
    <scope>NUCLEOTIDE SEQUENCE [LARGE SCALE GENOMIC DNA]</scope>
</reference>
<keyword evidence="9 14" id="KW-0539">Nucleus</keyword>
<keyword evidence="7 13" id="KW-0067">ATP-binding</keyword>
<dbReference type="Pfam" id="PF17207">
    <property type="entry name" value="MCM_OB"/>
    <property type="match status" value="1"/>
</dbReference>
<dbReference type="GO" id="GO:0003688">
    <property type="term" value="F:DNA replication origin binding"/>
    <property type="evidence" value="ECO:0007669"/>
    <property type="project" value="UniProtKB-UniRule"/>
</dbReference>
<sequence>MAAGGVCFQPIRGHWGALRCSARGKRTGRSSVFAANQRRSSFTTSPSTDPGSVSLTFESLVPDSDFCWFWFRMSGFDDPGVYYSDSFGGGDGPGVDEGGQKRSQLKKRFREFLRQFRVGTDRTGFTYKYRDELKRHYTLGEYWVEVEMEDLASFDEDLSDCLYKLPTENLPLLEEAAKDVADEVTRPRPVGEETVQDVQVMLKSDAHHASIRSLKSEQVSRLVKVHGIIISATAVRAKATKVCLQCRGCRNVISNIPLPPGLQGYALPRKCNTTPAGSLQTPCLTERCPDTYSCTVTGEQEELQVCFLSSPHRYLCDRVVPGNRVTIMGIYSIKKMAAVKAKGKEKGVGVGIRASYLRVVGIQVDTEGAGRGATGSVSPQEEEELRALAASPNVYESLARSVAPSIYGSDDLKKAITCLLFGGSRKRLPDGLTRRGDINLLMLGDPGTAKSQLLKFVERCSPIGVYTSGKGSSAAGLTASVLRDPNTRGFIMEGGAMVLADGGVVCIDEFDKMREDDRVAIHEAMEQQTISIAKAGITTTLNSRCSVLAAANSVFGRWDDTKGEDNIDFMPTILSRFDMIFIIKDQHDQQRDMTLARHVMNVHLSAQTQTEGVEGEIPLTTFKKYIAYARAKCGPRLSAAAAEKLKNRYVVMRSGAREHERETDKRPSIPITVRQLEAVVRIAESLAKMKLQAVAGEEEVDESLRLFQVSTLDAALSGSLSGVEGFTSQEDQEMISRIEKQLKRRFAIGSQVSEHSIVQDFTKQKYPEHAIYKVLHLMLRRGELQHRMQRKVLYRVK</sequence>
<evidence type="ECO:0000256" key="1">
    <source>
        <dbReference type="ARBA" id="ARBA00004123"/>
    </source>
</evidence>
<dbReference type="InterPro" id="IPR001208">
    <property type="entry name" value="MCM_dom"/>
</dbReference>
<feature type="domain" description="MCM C-terminal AAA(+) ATPase" evidence="15">
    <location>
        <begin position="394"/>
        <end position="599"/>
    </location>
</feature>
<evidence type="ECO:0000256" key="7">
    <source>
        <dbReference type="ARBA" id="ARBA00022840"/>
    </source>
</evidence>
<dbReference type="InterPro" id="IPR018525">
    <property type="entry name" value="MCM_CS"/>
</dbReference>
<dbReference type="Pfam" id="PF21933">
    <property type="entry name" value="MCM5_C"/>
    <property type="match status" value="1"/>
</dbReference>
<dbReference type="FunFam" id="3.30.1640.10:FF:000006">
    <property type="entry name" value="DNA helicase"/>
    <property type="match status" value="1"/>
</dbReference>
<evidence type="ECO:0000256" key="5">
    <source>
        <dbReference type="ARBA" id="ARBA00022801"/>
    </source>
</evidence>
<evidence type="ECO:0000256" key="4">
    <source>
        <dbReference type="ARBA" id="ARBA00022741"/>
    </source>
</evidence>
<comment type="similarity">
    <text evidence="2 13">Belongs to the MCM family.</text>
</comment>
<dbReference type="GO" id="GO:0000228">
    <property type="term" value="C:nuclear chromosome"/>
    <property type="evidence" value="ECO:0007669"/>
    <property type="project" value="UniProtKB-ARBA"/>
</dbReference>
<keyword evidence="6 14" id="KW-0347">Helicase</keyword>
<reference evidence="16" key="2">
    <citation type="submission" date="2025-08" db="UniProtKB">
        <authorList>
            <consortium name="Ensembl"/>
        </authorList>
    </citation>
    <scope>IDENTIFICATION</scope>
</reference>
<evidence type="ECO:0000259" key="15">
    <source>
        <dbReference type="PROSITE" id="PS50051"/>
    </source>
</evidence>
<dbReference type="SUPFAM" id="SSF52540">
    <property type="entry name" value="P-loop containing nucleoside triphosphate hydrolases"/>
    <property type="match status" value="1"/>
</dbReference>
<dbReference type="GO" id="GO:0016787">
    <property type="term" value="F:hydrolase activity"/>
    <property type="evidence" value="ECO:0007669"/>
    <property type="project" value="UniProtKB-KW"/>
</dbReference>
<name>A0A7N6AAV0_ANATE</name>
<dbReference type="Gene3D" id="2.20.28.10">
    <property type="match status" value="1"/>
</dbReference>
<dbReference type="PRINTS" id="PR01657">
    <property type="entry name" value="MCMFAMILY"/>
</dbReference>
<dbReference type="GO" id="GO:0000727">
    <property type="term" value="P:double-strand break repair via break-induced replication"/>
    <property type="evidence" value="ECO:0007669"/>
    <property type="project" value="TreeGrafter"/>
</dbReference>
<dbReference type="Pfam" id="PF00493">
    <property type="entry name" value="MCM"/>
    <property type="match status" value="1"/>
</dbReference>
<keyword evidence="3 14" id="KW-0235">DNA replication</keyword>
<comment type="subunit">
    <text evidence="14">Component of the MCM2-7 complex.</text>
</comment>
<keyword evidence="10 14" id="KW-0131">Cell cycle</keyword>
<evidence type="ECO:0000256" key="9">
    <source>
        <dbReference type="ARBA" id="ARBA00023242"/>
    </source>
</evidence>
<dbReference type="InterPro" id="IPR031327">
    <property type="entry name" value="MCM"/>
</dbReference>
<evidence type="ECO:0000313" key="17">
    <source>
        <dbReference type="Proteomes" id="UP000265040"/>
    </source>
</evidence>
<evidence type="ECO:0000256" key="3">
    <source>
        <dbReference type="ARBA" id="ARBA00022705"/>
    </source>
</evidence>
<dbReference type="PROSITE" id="PS50051">
    <property type="entry name" value="MCM_2"/>
    <property type="match status" value="1"/>
</dbReference>
<gene>
    <name evidence="16" type="primary">MCM5</name>
</gene>
<dbReference type="Gene3D" id="3.40.50.300">
    <property type="entry name" value="P-loop containing nucleotide triphosphate hydrolases"/>
    <property type="match status" value="1"/>
</dbReference>
<evidence type="ECO:0000256" key="12">
    <source>
        <dbReference type="ARBA" id="ARBA00048432"/>
    </source>
</evidence>
<dbReference type="GO" id="GO:0043138">
    <property type="term" value="F:3'-5' DNA helicase activity"/>
    <property type="evidence" value="ECO:0007669"/>
    <property type="project" value="TreeGrafter"/>
</dbReference>
<dbReference type="Gene3D" id="3.30.1640.10">
    <property type="entry name" value="mini-chromosome maintenance (MCM) complex, chain A, domain 1"/>
    <property type="match status" value="1"/>
</dbReference>
<dbReference type="Pfam" id="PF14551">
    <property type="entry name" value="MCM_N"/>
    <property type="match status" value="1"/>
</dbReference>
<dbReference type="InterPro" id="IPR027417">
    <property type="entry name" value="P-loop_NTPase"/>
</dbReference>
<dbReference type="Gene3D" id="2.40.50.140">
    <property type="entry name" value="Nucleic acid-binding proteins"/>
    <property type="match status" value="1"/>
</dbReference>
<dbReference type="PANTHER" id="PTHR11630:SF42">
    <property type="entry name" value="DNA REPLICATION LICENSING FACTOR MCM5"/>
    <property type="match status" value="1"/>
</dbReference>
<dbReference type="PRINTS" id="PR01661">
    <property type="entry name" value="MCMPROTEIN5"/>
</dbReference>
<dbReference type="InterPro" id="IPR027925">
    <property type="entry name" value="MCM_N"/>
</dbReference>
<keyword evidence="17" id="KW-1185">Reference proteome</keyword>
<evidence type="ECO:0000256" key="8">
    <source>
        <dbReference type="ARBA" id="ARBA00023125"/>
    </source>
</evidence>
<dbReference type="GO" id="GO:0003697">
    <property type="term" value="F:single-stranded DNA binding"/>
    <property type="evidence" value="ECO:0007669"/>
    <property type="project" value="TreeGrafter"/>
</dbReference>
<dbReference type="SMART" id="SM00350">
    <property type="entry name" value="MCM"/>
    <property type="match status" value="1"/>
</dbReference>
<dbReference type="CDD" id="cd17756">
    <property type="entry name" value="MCM5"/>
    <property type="match status" value="1"/>
</dbReference>
<dbReference type="Pfam" id="PF17855">
    <property type="entry name" value="MCM_lid"/>
    <property type="match status" value="1"/>
</dbReference>
<dbReference type="GO" id="GO:0006270">
    <property type="term" value="P:DNA replication initiation"/>
    <property type="evidence" value="ECO:0007669"/>
    <property type="project" value="UniProtKB-UniRule"/>
</dbReference>
<dbReference type="GO" id="GO:0042555">
    <property type="term" value="C:MCM complex"/>
    <property type="evidence" value="ECO:0007669"/>
    <property type="project" value="UniProtKB-UniRule"/>
</dbReference>
<dbReference type="FunFam" id="3.40.50.300:FF:000241">
    <property type="entry name" value="DNA helicase"/>
    <property type="match status" value="1"/>
</dbReference>
<dbReference type="InterPro" id="IPR033762">
    <property type="entry name" value="MCM_OB"/>
</dbReference>
<evidence type="ECO:0000256" key="11">
    <source>
        <dbReference type="ARBA" id="ARBA00045440"/>
    </source>
</evidence>
<dbReference type="GO" id="GO:0005524">
    <property type="term" value="F:ATP binding"/>
    <property type="evidence" value="ECO:0007669"/>
    <property type="project" value="UniProtKB-UniRule"/>
</dbReference>
<dbReference type="InterPro" id="IPR054125">
    <property type="entry name" value="MCM5_C"/>
</dbReference>
<dbReference type="GO" id="GO:0031261">
    <property type="term" value="C:DNA replication preinitiation complex"/>
    <property type="evidence" value="ECO:0007669"/>
    <property type="project" value="UniProtKB-ARBA"/>
</dbReference>
<keyword evidence="5 14" id="KW-0378">Hydrolase</keyword>
<evidence type="ECO:0000256" key="14">
    <source>
        <dbReference type="RuleBase" id="RU368063"/>
    </source>
</evidence>
<evidence type="ECO:0000313" key="16">
    <source>
        <dbReference type="Ensembl" id="ENSATEP00000044668.2"/>
    </source>
</evidence>
<dbReference type="GO" id="GO:0017116">
    <property type="term" value="F:single-stranded DNA helicase activity"/>
    <property type="evidence" value="ECO:0007669"/>
    <property type="project" value="TreeGrafter"/>
</dbReference>
<comment type="catalytic activity">
    <reaction evidence="12">
        <text>ATP + H2O = ADP + phosphate + H(+)</text>
        <dbReference type="Rhea" id="RHEA:13065"/>
        <dbReference type="ChEBI" id="CHEBI:15377"/>
        <dbReference type="ChEBI" id="CHEBI:15378"/>
        <dbReference type="ChEBI" id="CHEBI:30616"/>
        <dbReference type="ChEBI" id="CHEBI:43474"/>
        <dbReference type="ChEBI" id="CHEBI:456216"/>
        <dbReference type="EC" id="3.6.4.12"/>
    </reaction>
    <physiologicalReaction direction="left-to-right" evidence="12">
        <dbReference type="Rhea" id="RHEA:13066"/>
    </physiologicalReaction>
</comment>
<dbReference type="PROSITE" id="PS00847">
    <property type="entry name" value="MCM_1"/>
    <property type="match status" value="1"/>
</dbReference>
<dbReference type="Ensembl" id="ENSATET00000059917.2">
    <property type="protein sequence ID" value="ENSATEP00000044668.2"/>
    <property type="gene ID" value="ENSATEG00000011079.3"/>
</dbReference>
<dbReference type="Proteomes" id="UP000265040">
    <property type="component" value="Chromosome 8"/>
</dbReference>
<dbReference type="GeneTree" id="ENSGT01150000286966"/>
<protein>
    <recommendedName>
        <fullName evidence="14">DNA replication licensing factor MCM5</fullName>
        <ecNumber evidence="14">3.6.4.12</ecNumber>
    </recommendedName>
</protein>
<evidence type="ECO:0000256" key="6">
    <source>
        <dbReference type="ARBA" id="ARBA00022806"/>
    </source>
</evidence>
<dbReference type="InterPro" id="IPR041562">
    <property type="entry name" value="MCM_lid"/>
</dbReference>